<keyword evidence="14" id="KW-1185">Reference proteome</keyword>
<dbReference type="Gene3D" id="3.30.1150.10">
    <property type="match status" value="1"/>
</dbReference>
<evidence type="ECO:0000256" key="10">
    <source>
        <dbReference type="SAM" id="MobiDB-lite"/>
    </source>
</evidence>
<dbReference type="GO" id="GO:0015031">
    <property type="term" value="P:protein transport"/>
    <property type="evidence" value="ECO:0007669"/>
    <property type="project" value="UniProtKB-KW"/>
</dbReference>
<evidence type="ECO:0000256" key="5">
    <source>
        <dbReference type="ARBA" id="ARBA00022519"/>
    </source>
</evidence>
<dbReference type="GO" id="GO:0098797">
    <property type="term" value="C:plasma membrane protein complex"/>
    <property type="evidence" value="ECO:0007669"/>
    <property type="project" value="TreeGrafter"/>
</dbReference>
<proteinExistence type="inferred from homology"/>
<evidence type="ECO:0000256" key="1">
    <source>
        <dbReference type="ARBA" id="ARBA00004383"/>
    </source>
</evidence>
<dbReference type="Pfam" id="PF03544">
    <property type="entry name" value="TonB_C"/>
    <property type="match status" value="1"/>
</dbReference>
<dbReference type="PANTHER" id="PTHR33446:SF2">
    <property type="entry name" value="PROTEIN TONB"/>
    <property type="match status" value="1"/>
</dbReference>
<feature type="region of interest" description="Disordered" evidence="10">
    <location>
        <begin position="48"/>
        <end position="144"/>
    </location>
</feature>
<evidence type="ECO:0000256" key="4">
    <source>
        <dbReference type="ARBA" id="ARBA00022475"/>
    </source>
</evidence>
<sequence>MAYTDQKMSGGKIGAIVIVALIHVALGYAFITGLASNFVKQATQKLDTFNVDEPPPPPPEDPPPPPPDQPNLPPPPTTVVTPPPIIQTPVPAPVMQTTTVIPPQQPTSPPAPPAPPSPPAPPAAPVISQQASSKGTPQSWYSTDDYPASALRAEAAGRVTVRVTVDANGRVSSCSVTGSSGNRDLDDTTCRVAQRRGRYTPAKDQSGNPIQSTSSYSVRWEVPKE</sequence>
<dbReference type="PROSITE" id="PS52015">
    <property type="entry name" value="TONB_CTD"/>
    <property type="match status" value="1"/>
</dbReference>
<evidence type="ECO:0000256" key="6">
    <source>
        <dbReference type="ARBA" id="ARBA00022692"/>
    </source>
</evidence>
<feature type="domain" description="TonB C-terminal" evidence="12">
    <location>
        <begin position="131"/>
        <end position="225"/>
    </location>
</feature>
<dbReference type="InterPro" id="IPR051045">
    <property type="entry name" value="TonB-dependent_transducer"/>
</dbReference>
<evidence type="ECO:0000256" key="2">
    <source>
        <dbReference type="ARBA" id="ARBA00006555"/>
    </source>
</evidence>
<evidence type="ECO:0000259" key="12">
    <source>
        <dbReference type="PROSITE" id="PS52015"/>
    </source>
</evidence>
<evidence type="ECO:0000256" key="11">
    <source>
        <dbReference type="SAM" id="Phobius"/>
    </source>
</evidence>
<evidence type="ECO:0000256" key="7">
    <source>
        <dbReference type="ARBA" id="ARBA00022927"/>
    </source>
</evidence>
<dbReference type="Proteomes" id="UP000546200">
    <property type="component" value="Unassembled WGS sequence"/>
</dbReference>
<keyword evidence="3" id="KW-0813">Transport</keyword>
<evidence type="ECO:0000313" key="13">
    <source>
        <dbReference type="EMBL" id="MBB5714079.1"/>
    </source>
</evidence>
<feature type="region of interest" description="Disordered" evidence="10">
    <location>
        <begin position="196"/>
        <end position="225"/>
    </location>
</feature>
<evidence type="ECO:0000256" key="9">
    <source>
        <dbReference type="ARBA" id="ARBA00023136"/>
    </source>
</evidence>
<keyword evidence="9 11" id="KW-0472">Membrane</keyword>
<dbReference type="InterPro" id="IPR037682">
    <property type="entry name" value="TonB_C"/>
</dbReference>
<dbReference type="GO" id="GO:0055085">
    <property type="term" value="P:transmembrane transport"/>
    <property type="evidence" value="ECO:0007669"/>
    <property type="project" value="InterPro"/>
</dbReference>
<reference evidence="13 14" key="1">
    <citation type="submission" date="2020-08" db="EMBL/GenBank/DDBJ databases">
        <title>Genomic Encyclopedia of Type Strains, Phase IV (KMG-IV): sequencing the most valuable type-strain genomes for metagenomic binning, comparative biology and taxonomic classification.</title>
        <authorList>
            <person name="Goeker M."/>
        </authorList>
    </citation>
    <scope>NUCLEOTIDE SEQUENCE [LARGE SCALE GENOMIC DNA]</scope>
    <source>
        <strain evidence="13 14">DSM 100044</strain>
    </source>
</reference>
<evidence type="ECO:0000256" key="8">
    <source>
        <dbReference type="ARBA" id="ARBA00022989"/>
    </source>
</evidence>
<keyword evidence="6 11" id="KW-0812">Transmembrane</keyword>
<dbReference type="SUPFAM" id="SSF74653">
    <property type="entry name" value="TolA/TonB C-terminal domain"/>
    <property type="match status" value="1"/>
</dbReference>
<dbReference type="PRINTS" id="PR01217">
    <property type="entry name" value="PRICHEXTENSN"/>
</dbReference>
<comment type="subcellular location">
    <subcellularLocation>
        <location evidence="1">Cell inner membrane</location>
        <topology evidence="1">Single-pass membrane protein</topology>
        <orientation evidence="1">Periplasmic side</orientation>
    </subcellularLocation>
</comment>
<dbReference type="PANTHER" id="PTHR33446">
    <property type="entry name" value="PROTEIN TONB-RELATED"/>
    <property type="match status" value="1"/>
</dbReference>
<accession>A0A7W9ETD7</accession>
<feature type="compositionally biased region" description="Pro residues" evidence="10">
    <location>
        <begin position="53"/>
        <end position="92"/>
    </location>
</feature>
<keyword evidence="8 11" id="KW-1133">Transmembrane helix</keyword>
<dbReference type="RefSeq" id="WP_184055065.1">
    <property type="nucleotide sequence ID" value="NZ_JACIJK010000002.1"/>
</dbReference>
<feature type="compositionally biased region" description="Low complexity" evidence="10">
    <location>
        <begin position="93"/>
        <end position="102"/>
    </location>
</feature>
<dbReference type="GO" id="GO:0031992">
    <property type="term" value="F:energy transducer activity"/>
    <property type="evidence" value="ECO:0007669"/>
    <property type="project" value="TreeGrafter"/>
</dbReference>
<dbReference type="AlphaFoldDB" id="A0A7W9ETD7"/>
<comment type="caution">
    <text evidence="13">The sequence shown here is derived from an EMBL/GenBank/DDBJ whole genome shotgun (WGS) entry which is preliminary data.</text>
</comment>
<feature type="transmembrane region" description="Helical" evidence="11">
    <location>
        <begin position="12"/>
        <end position="31"/>
    </location>
</feature>
<feature type="compositionally biased region" description="Polar residues" evidence="10">
    <location>
        <begin position="203"/>
        <end position="217"/>
    </location>
</feature>
<protein>
    <submittedName>
        <fullName evidence="13">Protein TonB</fullName>
    </submittedName>
</protein>
<organism evidence="13 14">
    <name type="scientific">Sphingomonas aerophila</name>
    <dbReference type="NCBI Taxonomy" id="1344948"/>
    <lineage>
        <taxon>Bacteria</taxon>
        <taxon>Pseudomonadati</taxon>
        <taxon>Pseudomonadota</taxon>
        <taxon>Alphaproteobacteria</taxon>
        <taxon>Sphingomonadales</taxon>
        <taxon>Sphingomonadaceae</taxon>
        <taxon>Sphingomonas</taxon>
    </lineage>
</organism>
<feature type="compositionally biased region" description="Pro residues" evidence="10">
    <location>
        <begin position="103"/>
        <end position="124"/>
    </location>
</feature>
<keyword evidence="4" id="KW-1003">Cell membrane</keyword>
<comment type="similarity">
    <text evidence="2">Belongs to the TonB family.</text>
</comment>
<evidence type="ECO:0000256" key="3">
    <source>
        <dbReference type="ARBA" id="ARBA00022448"/>
    </source>
</evidence>
<dbReference type="NCBIfam" id="TIGR01352">
    <property type="entry name" value="tonB_Cterm"/>
    <property type="match status" value="1"/>
</dbReference>
<evidence type="ECO:0000313" key="14">
    <source>
        <dbReference type="Proteomes" id="UP000546200"/>
    </source>
</evidence>
<dbReference type="EMBL" id="JACIJK010000002">
    <property type="protein sequence ID" value="MBB5714079.1"/>
    <property type="molecule type" value="Genomic_DNA"/>
</dbReference>
<gene>
    <name evidence="13" type="ORF">FHS94_000902</name>
</gene>
<dbReference type="InterPro" id="IPR006260">
    <property type="entry name" value="TonB/TolA_C"/>
</dbReference>
<name>A0A7W9ETD7_9SPHN</name>
<keyword evidence="7" id="KW-0653">Protein transport</keyword>
<keyword evidence="5" id="KW-0997">Cell inner membrane</keyword>